<dbReference type="Gene3D" id="2.60.450.10">
    <property type="entry name" value="Lipopolysaccharide (LPS) transport protein A like domain"/>
    <property type="match status" value="1"/>
</dbReference>
<dbReference type="AlphaFoldDB" id="A0A660S669"/>
<evidence type="ECO:0008006" key="3">
    <source>
        <dbReference type="Google" id="ProtNLM"/>
    </source>
</evidence>
<dbReference type="Proteomes" id="UP000282321">
    <property type="component" value="Unassembled WGS sequence"/>
</dbReference>
<organism evidence="1 2">
    <name type="scientific">candidate division TA06 bacterium</name>
    <dbReference type="NCBI Taxonomy" id="2250710"/>
    <lineage>
        <taxon>Bacteria</taxon>
        <taxon>Bacteria division TA06</taxon>
    </lineage>
</organism>
<comment type="caution">
    <text evidence="1">The sequence shown here is derived from an EMBL/GenBank/DDBJ whole genome shotgun (WGS) entry which is preliminary data.</text>
</comment>
<dbReference type="EMBL" id="QNBC01000101">
    <property type="protein sequence ID" value="RKX65253.1"/>
    <property type="molecule type" value="Genomic_DNA"/>
</dbReference>
<name>A0A660S669_UNCT6</name>
<gene>
    <name evidence="1" type="ORF">DRP44_06740</name>
</gene>
<reference evidence="1 2" key="1">
    <citation type="submission" date="2018-06" db="EMBL/GenBank/DDBJ databases">
        <title>Extensive metabolic versatility and redundancy in microbially diverse, dynamic hydrothermal sediments.</title>
        <authorList>
            <person name="Dombrowski N."/>
            <person name="Teske A."/>
            <person name="Baker B.J."/>
        </authorList>
    </citation>
    <scope>NUCLEOTIDE SEQUENCE [LARGE SCALE GENOMIC DNA]</scope>
    <source>
        <strain evidence="1">B35_G9</strain>
    </source>
</reference>
<sequence>MLRVEKRYSVSFVITFLFLFPVYGVTYSVKSDSMVIYTSGGQNRTKFFNSVKFQMDNISFTSGFAEMFEDTLFLLSDSVKGKDNGNVYETDKMCFYPKSSIAEFIGNNRFIIKGNVLKGDKFVLDMTDSTMDMYGNVEFVSRNDSVSIISGRGVIINRENYSRFFDNPVLRILEDSDTIFIKSDTVIFDGDSVARFIDNLDIRVKQGNIKGKNGIFFLKKNNGVITGAPKYATQEVNIKGDTMKFISEGENRTIIFYNHAEMEYNKKDSILVNSDSIEIDIEKDSIKTIKAFGEVDGSYRRTER</sequence>
<protein>
    <recommendedName>
        <fullName evidence="3">Organic solvent tolerance-like N-terminal domain-containing protein</fullName>
    </recommendedName>
</protein>
<accession>A0A660S669</accession>
<evidence type="ECO:0000313" key="1">
    <source>
        <dbReference type="EMBL" id="RKX65253.1"/>
    </source>
</evidence>
<evidence type="ECO:0000313" key="2">
    <source>
        <dbReference type="Proteomes" id="UP000282321"/>
    </source>
</evidence>
<proteinExistence type="predicted"/>